<dbReference type="PANTHER" id="PTHR33908:SF11">
    <property type="entry name" value="MEMBRANE PROTEIN"/>
    <property type="match status" value="1"/>
</dbReference>
<accession>A0A1V9FHD2</accession>
<protein>
    <recommendedName>
        <fullName evidence="9">Glycosyltransferase RgtA/B/C/D-like domain-containing protein</fullName>
    </recommendedName>
</protein>
<feature type="transmembrane region" description="Helical" evidence="8">
    <location>
        <begin position="165"/>
        <end position="185"/>
    </location>
</feature>
<feature type="domain" description="Glycosyltransferase RgtA/B/C/D-like" evidence="9">
    <location>
        <begin position="23"/>
        <end position="183"/>
    </location>
</feature>
<dbReference type="Proteomes" id="UP000192796">
    <property type="component" value="Unassembled WGS sequence"/>
</dbReference>
<feature type="transmembrane region" description="Helical" evidence="8">
    <location>
        <begin position="306"/>
        <end position="326"/>
    </location>
</feature>
<organism evidence="10 11">
    <name type="scientific">Niastella vici</name>
    <dbReference type="NCBI Taxonomy" id="1703345"/>
    <lineage>
        <taxon>Bacteria</taxon>
        <taxon>Pseudomonadati</taxon>
        <taxon>Bacteroidota</taxon>
        <taxon>Chitinophagia</taxon>
        <taxon>Chitinophagales</taxon>
        <taxon>Chitinophagaceae</taxon>
        <taxon>Niastella</taxon>
    </lineage>
</organism>
<keyword evidence="7 8" id="KW-0472">Membrane</keyword>
<comment type="caution">
    <text evidence="10">The sequence shown here is derived from an EMBL/GenBank/DDBJ whole genome shotgun (WGS) entry which is preliminary data.</text>
</comment>
<feature type="transmembrane region" description="Helical" evidence="8">
    <location>
        <begin position="221"/>
        <end position="240"/>
    </location>
</feature>
<evidence type="ECO:0000256" key="7">
    <source>
        <dbReference type="ARBA" id="ARBA00023136"/>
    </source>
</evidence>
<name>A0A1V9FHD2_9BACT</name>
<evidence type="ECO:0000256" key="2">
    <source>
        <dbReference type="ARBA" id="ARBA00022475"/>
    </source>
</evidence>
<sequence length="463" mass="52932">MGLMPQDAYYFFYSEHPALSYYDHPGAIAWALWFFTSLLGKKVFVVKLAATIVTLLTQVAFAVLAMCFLDFKGVLLAMILLLSTVMISVLSLIASPDVPLVFFWTLSLIALYLAVFREIKQCWLWAGLLMGLAFDSKYTAVFLPAGLILFLVLTPLYRKLLLSKWLYACLLLFIITALPVIIWNYDHDFASFRFQSVNRAEEAESSYFSVKDFFGVIGHQAFLLVPVLFFSLIAMLWGFYKKYRLKLSSIPAQQLFLLSFFAPVFIGFLCISFFYWVKINWIMPAYITGIILAGMYVKQKWVLPQLIASLVIHIVMAVEIIFYPVIVRSDDTWVGWNDLSQQVKSIKAHYPGYFIFSADDYKTAAVLNFYYDEMVYGKNILGEPALQFDYVNTNLQTLKGKNALFIDSHPNLSDCETYLPVLNRYFTQITPLQPILVKKGGSVVRKFCVYACLKYNPPAHQAP</sequence>
<feature type="transmembrane region" description="Helical" evidence="8">
    <location>
        <begin position="252"/>
        <end position="275"/>
    </location>
</feature>
<feature type="transmembrane region" description="Helical" evidence="8">
    <location>
        <begin position="100"/>
        <end position="117"/>
    </location>
</feature>
<dbReference type="InterPro" id="IPR038731">
    <property type="entry name" value="RgtA/B/C-like"/>
</dbReference>
<keyword evidence="11" id="KW-1185">Reference proteome</keyword>
<feature type="transmembrane region" description="Helical" evidence="8">
    <location>
        <begin position="74"/>
        <end position="93"/>
    </location>
</feature>
<keyword evidence="2" id="KW-1003">Cell membrane</keyword>
<comment type="subcellular location">
    <subcellularLocation>
        <location evidence="1">Cell membrane</location>
        <topology evidence="1">Multi-pass membrane protein</topology>
    </subcellularLocation>
</comment>
<dbReference type="Pfam" id="PF13231">
    <property type="entry name" value="PMT_2"/>
    <property type="match status" value="1"/>
</dbReference>
<evidence type="ECO:0000256" key="3">
    <source>
        <dbReference type="ARBA" id="ARBA00022676"/>
    </source>
</evidence>
<feature type="transmembrane region" description="Helical" evidence="8">
    <location>
        <begin position="123"/>
        <end position="153"/>
    </location>
</feature>
<proteinExistence type="predicted"/>
<evidence type="ECO:0000313" key="10">
    <source>
        <dbReference type="EMBL" id="OQP57671.1"/>
    </source>
</evidence>
<reference evidence="10 11" key="1">
    <citation type="submission" date="2016-03" db="EMBL/GenBank/DDBJ databases">
        <title>Niastella vici sp. nov., isolated from farmland soil.</title>
        <authorList>
            <person name="Chen L."/>
            <person name="Wang D."/>
            <person name="Yang S."/>
            <person name="Wang G."/>
        </authorList>
    </citation>
    <scope>NUCLEOTIDE SEQUENCE [LARGE SCALE GENOMIC DNA]</scope>
    <source>
        <strain evidence="10 11">DJ57</strain>
    </source>
</reference>
<dbReference type="GO" id="GO:0009103">
    <property type="term" value="P:lipopolysaccharide biosynthetic process"/>
    <property type="evidence" value="ECO:0007669"/>
    <property type="project" value="UniProtKB-ARBA"/>
</dbReference>
<dbReference type="InterPro" id="IPR050297">
    <property type="entry name" value="LipidA_mod_glycosyltrf_83"/>
</dbReference>
<dbReference type="GO" id="GO:0016763">
    <property type="term" value="F:pentosyltransferase activity"/>
    <property type="evidence" value="ECO:0007669"/>
    <property type="project" value="TreeGrafter"/>
</dbReference>
<evidence type="ECO:0000256" key="8">
    <source>
        <dbReference type="SAM" id="Phobius"/>
    </source>
</evidence>
<dbReference type="PANTHER" id="PTHR33908">
    <property type="entry name" value="MANNOSYLTRANSFERASE YKCB-RELATED"/>
    <property type="match status" value="1"/>
</dbReference>
<dbReference type="STRING" id="1703345.A3860_08550"/>
<keyword evidence="3" id="KW-0328">Glycosyltransferase</keyword>
<evidence type="ECO:0000256" key="6">
    <source>
        <dbReference type="ARBA" id="ARBA00022989"/>
    </source>
</evidence>
<keyword evidence="5 8" id="KW-0812">Transmembrane</keyword>
<dbReference type="GO" id="GO:0005886">
    <property type="term" value="C:plasma membrane"/>
    <property type="evidence" value="ECO:0007669"/>
    <property type="project" value="UniProtKB-SubCell"/>
</dbReference>
<evidence type="ECO:0000256" key="5">
    <source>
        <dbReference type="ARBA" id="ARBA00022692"/>
    </source>
</evidence>
<dbReference type="EMBL" id="LVYD01000113">
    <property type="protein sequence ID" value="OQP57671.1"/>
    <property type="molecule type" value="Genomic_DNA"/>
</dbReference>
<keyword evidence="4" id="KW-0808">Transferase</keyword>
<keyword evidence="6 8" id="KW-1133">Transmembrane helix</keyword>
<gene>
    <name evidence="10" type="ORF">A3860_08550</name>
</gene>
<evidence type="ECO:0000256" key="4">
    <source>
        <dbReference type="ARBA" id="ARBA00022679"/>
    </source>
</evidence>
<feature type="transmembrane region" description="Helical" evidence="8">
    <location>
        <begin position="20"/>
        <end position="39"/>
    </location>
</feature>
<evidence type="ECO:0000256" key="1">
    <source>
        <dbReference type="ARBA" id="ARBA00004651"/>
    </source>
</evidence>
<feature type="transmembrane region" description="Helical" evidence="8">
    <location>
        <begin position="46"/>
        <end position="68"/>
    </location>
</feature>
<dbReference type="AlphaFoldDB" id="A0A1V9FHD2"/>
<evidence type="ECO:0000259" key="9">
    <source>
        <dbReference type="Pfam" id="PF13231"/>
    </source>
</evidence>
<evidence type="ECO:0000313" key="11">
    <source>
        <dbReference type="Proteomes" id="UP000192796"/>
    </source>
</evidence>